<feature type="transmembrane region" description="Helical" evidence="5">
    <location>
        <begin position="96"/>
        <end position="119"/>
    </location>
</feature>
<evidence type="ECO:0000256" key="2">
    <source>
        <dbReference type="ARBA" id="ARBA00022692"/>
    </source>
</evidence>
<dbReference type="HAMAP" id="MF_00221">
    <property type="entry name" value="NRAMP"/>
    <property type="match status" value="1"/>
</dbReference>
<dbReference type="NCBIfam" id="TIGR01197">
    <property type="entry name" value="nramp"/>
    <property type="match status" value="1"/>
</dbReference>
<keyword evidence="4 5" id="KW-0472">Membrane</keyword>
<evidence type="ECO:0000313" key="7">
    <source>
        <dbReference type="Proteomes" id="UP001061958"/>
    </source>
</evidence>
<feature type="transmembrane region" description="Helical" evidence="5">
    <location>
        <begin position="278"/>
        <end position="308"/>
    </location>
</feature>
<reference evidence="6" key="1">
    <citation type="journal article" date="2022" name="Proc. Natl. Acad. Sci. U.S.A.">
        <title>Life cycle and functional genomics of the unicellular red alga Galdieria for elucidating algal and plant evolution and industrial use.</title>
        <authorList>
            <person name="Hirooka S."/>
            <person name="Itabashi T."/>
            <person name="Ichinose T.M."/>
            <person name="Onuma R."/>
            <person name="Fujiwara T."/>
            <person name="Yamashita S."/>
            <person name="Jong L.W."/>
            <person name="Tomita R."/>
            <person name="Iwane A.H."/>
            <person name="Miyagishima S.Y."/>
        </authorList>
    </citation>
    <scope>NUCLEOTIDE SEQUENCE</scope>
    <source>
        <strain evidence="6">NBRC 102759</strain>
    </source>
</reference>
<dbReference type="OrthoDB" id="409173at2759"/>
<dbReference type="GO" id="GO:0015086">
    <property type="term" value="F:cadmium ion transmembrane transporter activity"/>
    <property type="evidence" value="ECO:0007669"/>
    <property type="project" value="TreeGrafter"/>
</dbReference>
<feature type="transmembrane region" description="Helical" evidence="5">
    <location>
        <begin position="199"/>
        <end position="218"/>
    </location>
</feature>
<dbReference type="GO" id="GO:0034755">
    <property type="term" value="P:iron ion transmembrane transport"/>
    <property type="evidence" value="ECO:0007669"/>
    <property type="project" value="TreeGrafter"/>
</dbReference>
<evidence type="ECO:0000313" key="6">
    <source>
        <dbReference type="EMBL" id="GJQ10352.1"/>
    </source>
</evidence>
<comment type="subcellular location">
    <subcellularLocation>
        <location evidence="1">Membrane</location>
        <topology evidence="1">Multi-pass membrane protein</topology>
    </subcellularLocation>
</comment>
<dbReference type="GO" id="GO:0005384">
    <property type="term" value="F:manganese ion transmembrane transporter activity"/>
    <property type="evidence" value="ECO:0007669"/>
    <property type="project" value="TreeGrafter"/>
</dbReference>
<dbReference type="Pfam" id="PF01566">
    <property type="entry name" value="Nramp"/>
    <property type="match status" value="1"/>
</dbReference>
<organism evidence="6 7">
    <name type="scientific">Galdieria partita</name>
    <dbReference type="NCBI Taxonomy" id="83374"/>
    <lineage>
        <taxon>Eukaryota</taxon>
        <taxon>Rhodophyta</taxon>
        <taxon>Bangiophyceae</taxon>
        <taxon>Galdieriales</taxon>
        <taxon>Galdieriaceae</taxon>
        <taxon>Galdieria</taxon>
    </lineage>
</organism>
<reference evidence="6" key="2">
    <citation type="submission" date="2022-01" db="EMBL/GenBank/DDBJ databases">
        <authorList>
            <person name="Hirooka S."/>
            <person name="Miyagishima S.Y."/>
        </authorList>
    </citation>
    <scope>NUCLEOTIDE SEQUENCE</scope>
    <source>
        <strain evidence="6">NBRC 102759</strain>
    </source>
</reference>
<dbReference type="InterPro" id="IPR001046">
    <property type="entry name" value="NRAMP_fam"/>
</dbReference>
<feature type="transmembrane region" description="Helical" evidence="5">
    <location>
        <begin position="168"/>
        <end position="187"/>
    </location>
</feature>
<evidence type="ECO:0000256" key="3">
    <source>
        <dbReference type="ARBA" id="ARBA00022989"/>
    </source>
</evidence>
<dbReference type="PRINTS" id="PR00447">
    <property type="entry name" value="NATRESASSCMP"/>
</dbReference>
<feature type="transmembrane region" description="Helical" evidence="5">
    <location>
        <begin position="478"/>
        <end position="500"/>
    </location>
</feature>
<dbReference type="NCBIfam" id="NF001923">
    <property type="entry name" value="PRK00701.1"/>
    <property type="match status" value="1"/>
</dbReference>
<dbReference type="Proteomes" id="UP001061958">
    <property type="component" value="Unassembled WGS sequence"/>
</dbReference>
<protein>
    <submittedName>
        <fullName evidence="6">Uncharacterized protein</fullName>
    </submittedName>
</protein>
<name>A0A9C7PUV0_9RHOD</name>
<dbReference type="GO" id="GO:0005886">
    <property type="term" value="C:plasma membrane"/>
    <property type="evidence" value="ECO:0007669"/>
    <property type="project" value="TreeGrafter"/>
</dbReference>
<feature type="transmembrane region" description="Helical" evidence="5">
    <location>
        <begin position="402"/>
        <end position="424"/>
    </location>
</feature>
<dbReference type="EMBL" id="BQMJ01000015">
    <property type="protein sequence ID" value="GJQ10352.1"/>
    <property type="molecule type" value="Genomic_DNA"/>
</dbReference>
<proteinExistence type="inferred from homology"/>
<dbReference type="AlphaFoldDB" id="A0A9C7PUV0"/>
<evidence type="ECO:0000256" key="5">
    <source>
        <dbReference type="SAM" id="Phobius"/>
    </source>
</evidence>
<accession>A0A9C7PUV0</accession>
<keyword evidence="2 5" id="KW-0812">Transmembrane</keyword>
<evidence type="ECO:0000256" key="1">
    <source>
        <dbReference type="ARBA" id="ARBA00004141"/>
    </source>
</evidence>
<keyword evidence="3 5" id="KW-1133">Transmembrane helix</keyword>
<dbReference type="PANTHER" id="PTHR11706">
    <property type="entry name" value="SOLUTE CARRIER PROTEIN FAMILY 11 MEMBER"/>
    <property type="match status" value="1"/>
</dbReference>
<feature type="transmembrane region" description="Helical" evidence="5">
    <location>
        <begin position="339"/>
        <end position="359"/>
    </location>
</feature>
<feature type="transmembrane region" description="Helical" evidence="5">
    <location>
        <begin position="238"/>
        <end position="257"/>
    </location>
</feature>
<feature type="transmembrane region" description="Helical" evidence="5">
    <location>
        <begin position="140"/>
        <end position="162"/>
    </location>
</feature>
<dbReference type="PANTHER" id="PTHR11706:SF75">
    <property type="entry name" value="ETHYLENE-INSENSITIVE PROTEIN 2"/>
    <property type="match status" value="1"/>
</dbReference>
<comment type="caution">
    <text evidence="6">The sequence shown here is derived from an EMBL/GenBank/DDBJ whole genome shotgun (WGS) entry which is preliminary data.</text>
</comment>
<keyword evidence="7" id="KW-1185">Reference proteome</keyword>
<gene>
    <name evidence="6" type="ORF">GpartN1_g2143.t1</name>
</gene>
<feature type="transmembrane region" description="Helical" evidence="5">
    <location>
        <begin position="379"/>
        <end position="396"/>
    </location>
</feature>
<feature type="transmembrane region" description="Helical" evidence="5">
    <location>
        <begin position="436"/>
        <end position="458"/>
    </location>
</feature>
<sequence length="554" mass="61458">MTPSIELLYPTVDGKQVPNVAMYRTESPRSARLSEALVEPFSEQGANLNNPQGAKEFSFGKLLKQLGPAFLVSIGYLDPGNWATDIEGGSRFGYELLWVLALSNMMGLLLQTLASRLGIVTKRHLAELCRLEYPTWCCRLLWVFAELAIVATDLAEVIGTAIGLNLVFGIPLLIGVLITMLDTFILLVVQSYGMRRFEYLIFVFLAIISSCFVLELLFSKPSVSGILMGFIPRLRHDSIYIAIGMIGATVMPHNLFLHSKLVQERVVDRRIAVLRNQCFYNLVDSVIALNAALFINCSILIVAAASFWRRGIDVTTLQKAHELLHTIDSKLWGIELAPLLFGIALIAAGQSSTLCGTLAGQFVMEGFLDMHVSPLFQRLLSRSLAIIPSCVVILLFGDEGSYQLLIFSQVVLSLQLPFAIIPVIRFTSSVTKMGKFANSLLVSTMAWLAACLCIGLNSLLVFDSLIDWINSTCTLCKFLGVALGFPFYVLLHGLLLWLTFRKESSIPQVSYHQTVIDDENNHEQELLQSVSQTNHHHVQLYDPLEEPNTDKNGL</sequence>
<evidence type="ECO:0000256" key="4">
    <source>
        <dbReference type="ARBA" id="ARBA00023136"/>
    </source>
</evidence>
<dbReference type="NCBIfam" id="NF037982">
    <property type="entry name" value="Nramp_1"/>
    <property type="match status" value="1"/>
</dbReference>